<keyword evidence="8 12" id="KW-0406">Ion transport</keyword>
<evidence type="ECO:0000256" key="13">
    <source>
        <dbReference type="SAM" id="Phobius"/>
    </source>
</evidence>
<dbReference type="PANTHER" id="PTHR11690:SF296">
    <property type="entry name" value="DEGENERIN-LIKE PROTEIN DEL-10"/>
    <property type="match status" value="1"/>
</dbReference>
<evidence type="ECO:0000256" key="5">
    <source>
        <dbReference type="ARBA" id="ARBA00022692"/>
    </source>
</evidence>
<keyword evidence="9 13" id="KW-0472">Membrane</keyword>
<comment type="similarity">
    <text evidence="2 12">Belongs to the amiloride-sensitive sodium channel (TC 1.A.6) family.</text>
</comment>
<evidence type="ECO:0000256" key="3">
    <source>
        <dbReference type="ARBA" id="ARBA00022448"/>
    </source>
</evidence>
<evidence type="ECO:0000313" key="14">
    <source>
        <dbReference type="EMBL" id="KZS04386.1"/>
    </source>
</evidence>
<keyword evidence="15" id="KW-1185">Reference proteome</keyword>
<keyword evidence="6 13" id="KW-1133">Transmembrane helix</keyword>
<keyword evidence="4 12" id="KW-0894">Sodium channel</keyword>
<dbReference type="Proteomes" id="UP000076858">
    <property type="component" value="Unassembled WGS sequence"/>
</dbReference>
<evidence type="ECO:0000256" key="10">
    <source>
        <dbReference type="ARBA" id="ARBA00023201"/>
    </source>
</evidence>
<evidence type="ECO:0000256" key="8">
    <source>
        <dbReference type="ARBA" id="ARBA00023065"/>
    </source>
</evidence>
<keyword evidence="11 12" id="KW-0407">Ion channel</keyword>
<evidence type="ECO:0000256" key="1">
    <source>
        <dbReference type="ARBA" id="ARBA00004141"/>
    </source>
</evidence>
<dbReference type="PANTHER" id="PTHR11690">
    <property type="entry name" value="AMILORIDE-SENSITIVE SODIUM CHANNEL-RELATED"/>
    <property type="match status" value="1"/>
</dbReference>
<accession>A0A164LSH5</accession>
<dbReference type="EMBL" id="LRGB01003123">
    <property type="protein sequence ID" value="KZS04386.1"/>
    <property type="molecule type" value="Genomic_DNA"/>
</dbReference>
<dbReference type="GO" id="GO:0005886">
    <property type="term" value="C:plasma membrane"/>
    <property type="evidence" value="ECO:0007669"/>
    <property type="project" value="TreeGrafter"/>
</dbReference>
<keyword evidence="5 12" id="KW-0812">Transmembrane</keyword>
<evidence type="ECO:0000256" key="11">
    <source>
        <dbReference type="ARBA" id="ARBA00023303"/>
    </source>
</evidence>
<comment type="subcellular location">
    <subcellularLocation>
        <location evidence="1">Membrane</location>
        <topology evidence="1">Multi-pass membrane protein</topology>
    </subcellularLocation>
</comment>
<feature type="transmembrane region" description="Helical" evidence="13">
    <location>
        <begin position="71"/>
        <end position="92"/>
    </location>
</feature>
<evidence type="ECO:0000256" key="2">
    <source>
        <dbReference type="ARBA" id="ARBA00007193"/>
    </source>
</evidence>
<evidence type="ECO:0000313" key="15">
    <source>
        <dbReference type="Proteomes" id="UP000076858"/>
    </source>
</evidence>
<gene>
    <name evidence="14" type="ORF">APZ42_032649</name>
</gene>
<evidence type="ECO:0000256" key="12">
    <source>
        <dbReference type="RuleBase" id="RU000679"/>
    </source>
</evidence>
<keyword evidence="3 12" id="KW-0813">Transport</keyword>
<sequence length="517" mass="57939">MTVLTMWKKRAVGNPRRIVWTMDNPKSNKFAESEKEEKEEESCIWTEFAGRSSCAAVTHLGDKSQPVPVKIVWRITLIVGVVLTATSTYFSASSFMNFSGHSEMMLQTERDNRIDHPSYHICTSNTFNLTLLKEMGFVEAEMISYLTLMTSLFVVSPSLVHDMERQRQLETKFNQILVEKGIQDVAEILRLALLKCEDIIAGCILSPAVHADSFECCAKFFPSGSFASPTGACVTTSSAPPIIQRIPSLGFGFVVLVKDLRVTRALDNSIINPIMANHKGVTFSVADKWTDPTVALFRERHYTRIGLWTSAAIFRTTINDEEIMHSVVSRKLCAFRDGHNSFLHLVPGFKNYTLDNCIYAVRQKRVTESLNCYIITLPYKGDLPPCRPQQILKLAGRIFNSHGELNDPLFGAASECVSECWQEKYDVSASYADLQLAANFQFGNWTVSPNQSDQLAALNFFYPTFTQNLLVNHYPTINQGLGILGGNLGLFLGASMVTLIELIVFCFSCCCRPEKFK</sequence>
<dbReference type="PRINTS" id="PR01078">
    <property type="entry name" value="AMINACHANNEL"/>
</dbReference>
<evidence type="ECO:0000256" key="4">
    <source>
        <dbReference type="ARBA" id="ARBA00022461"/>
    </source>
</evidence>
<feature type="transmembrane region" description="Helical" evidence="13">
    <location>
        <begin position="481"/>
        <end position="505"/>
    </location>
</feature>
<organism evidence="14 15">
    <name type="scientific">Daphnia magna</name>
    <dbReference type="NCBI Taxonomy" id="35525"/>
    <lineage>
        <taxon>Eukaryota</taxon>
        <taxon>Metazoa</taxon>
        <taxon>Ecdysozoa</taxon>
        <taxon>Arthropoda</taxon>
        <taxon>Crustacea</taxon>
        <taxon>Branchiopoda</taxon>
        <taxon>Diplostraca</taxon>
        <taxon>Cladocera</taxon>
        <taxon>Anomopoda</taxon>
        <taxon>Daphniidae</taxon>
        <taxon>Daphnia</taxon>
    </lineage>
</organism>
<keyword evidence="10 12" id="KW-0739">Sodium transport</keyword>
<dbReference type="GO" id="GO:0015280">
    <property type="term" value="F:ligand-gated sodium channel activity"/>
    <property type="evidence" value="ECO:0007669"/>
    <property type="project" value="TreeGrafter"/>
</dbReference>
<reference evidence="14 15" key="1">
    <citation type="submission" date="2016-03" db="EMBL/GenBank/DDBJ databases">
        <title>EvidentialGene: Evidence-directed Construction of Genes on Genomes.</title>
        <authorList>
            <person name="Gilbert D.G."/>
            <person name="Choi J.-H."/>
            <person name="Mockaitis K."/>
            <person name="Colbourne J."/>
            <person name="Pfrender M."/>
        </authorList>
    </citation>
    <scope>NUCLEOTIDE SEQUENCE [LARGE SCALE GENOMIC DNA]</scope>
    <source>
        <strain evidence="14 15">Xinb3</strain>
        <tissue evidence="14">Complete organism</tissue>
    </source>
</reference>
<dbReference type="STRING" id="35525.A0A164LSH5"/>
<dbReference type="AlphaFoldDB" id="A0A164LSH5"/>
<evidence type="ECO:0000256" key="9">
    <source>
        <dbReference type="ARBA" id="ARBA00023136"/>
    </source>
</evidence>
<evidence type="ECO:0000256" key="7">
    <source>
        <dbReference type="ARBA" id="ARBA00023053"/>
    </source>
</evidence>
<proteinExistence type="inferred from homology"/>
<protein>
    <submittedName>
        <fullName evidence="14">Uncharacterized protein</fullName>
    </submittedName>
</protein>
<comment type="caution">
    <text evidence="14">The sequence shown here is derived from an EMBL/GenBank/DDBJ whole genome shotgun (WGS) entry which is preliminary data.</text>
</comment>
<dbReference type="InterPro" id="IPR001873">
    <property type="entry name" value="ENaC"/>
</dbReference>
<keyword evidence="7" id="KW-0915">Sodium</keyword>
<dbReference type="Pfam" id="PF00858">
    <property type="entry name" value="ASC"/>
    <property type="match status" value="1"/>
</dbReference>
<dbReference type="OrthoDB" id="6347949at2759"/>
<dbReference type="Gene3D" id="1.10.287.770">
    <property type="entry name" value="YojJ-like"/>
    <property type="match status" value="1"/>
</dbReference>
<evidence type="ECO:0000256" key="6">
    <source>
        <dbReference type="ARBA" id="ARBA00022989"/>
    </source>
</evidence>
<name>A0A164LSH5_9CRUS</name>